<comment type="caution">
    <text evidence="1">The sequence shown here is derived from an EMBL/GenBank/DDBJ whole genome shotgun (WGS) entry which is preliminary data.</text>
</comment>
<dbReference type="AlphaFoldDB" id="A0ABD5RA84"/>
<protein>
    <submittedName>
        <fullName evidence="1">Uncharacterized protein</fullName>
    </submittedName>
</protein>
<gene>
    <name evidence="1" type="ORF">ACFPJ5_08235</name>
</gene>
<dbReference type="EMBL" id="JBHSKX010000001">
    <property type="protein sequence ID" value="MFC5366928.1"/>
    <property type="molecule type" value="Genomic_DNA"/>
</dbReference>
<accession>A0ABD5RA84</accession>
<keyword evidence="2" id="KW-1185">Reference proteome</keyword>
<evidence type="ECO:0000313" key="2">
    <source>
        <dbReference type="Proteomes" id="UP001596201"/>
    </source>
</evidence>
<proteinExistence type="predicted"/>
<evidence type="ECO:0000313" key="1">
    <source>
        <dbReference type="EMBL" id="MFC5366928.1"/>
    </source>
</evidence>
<sequence>MVPTNCVRCGLNAGYNRAVVELVSGIEVGGFCRSCELTAFGETLERGHWDGDGCALCSRDGHFALPVWESAPTVEDRVVVSSVEYDVTPETAVLCDEHLHEMADDLDRNRRQGASRRRQ</sequence>
<organism evidence="1 2">
    <name type="scientific">Salinirubrum litoreum</name>
    <dbReference type="NCBI Taxonomy" id="1126234"/>
    <lineage>
        <taxon>Archaea</taxon>
        <taxon>Methanobacteriati</taxon>
        <taxon>Methanobacteriota</taxon>
        <taxon>Stenosarchaea group</taxon>
        <taxon>Halobacteria</taxon>
        <taxon>Halobacteriales</taxon>
        <taxon>Haloferacaceae</taxon>
        <taxon>Salinirubrum</taxon>
    </lineage>
</organism>
<name>A0ABD5RA84_9EURY</name>
<dbReference type="RefSeq" id="WP_227227740.1">
    <property type="nucleotide sequence ID" value="NZ_JAJCVJ010000001.1"/>
</dbReference>
<dbReference type="Proteomes" id="UP001596201">
    <property type="component" value="Unassembled WGS sequence"/>
</dbReference>
<reference evidence="1 2" key="1">
    <citation type="journal article" date="2019" name="Int. J. Syst. Evol. Microbiol.">
        <title>The Global Catalogue of Microorganisms (GCM) 10K type strain sequencing project: providing services to taxonomists for standard genome sequencing and annotation.</title>
        <authorList>
            <consortium name="The Broad Institute Genomics Platform"/>
            <consortium name="The Broad Institute Genome Sequencing Center for Infectious Disease"/>
            <person name="Wu L."/>
            <person name="Ma J."/>
        </authorList>
    </citation>
    <scope>NUCLEOTIDE SEQUENCE [LARGE SCALE GENOMIC DNA]</scope>
    <source>
        <strain evidence="1 2">CGMCC 1.12237</strain>
    </source>
</reference>